<comment type="function">
    <text evidence="6">Forms membrane-associated dynamic filaments that are essential for cell shape determination. Acts by regulating cell wall synthesis and cell elongation, and thus cell shape. A feedback loop between cell geometry and MreB localization may maintain elongated cell shape by targeting cell wall growth to regions of negative cell wall curvature.</text>
</comment>
<dbReference type="GO" id="GO:0005524">
    <property type="term" value="F:ATP binding"/>
    <property type="evidence" value="ECO:0007669"/>
    <property type="project" value="UniProtKB-KW"/>
</dbReference>
<sequence>MLNRLRRWFCPDLGIDLGTANTLVAVHGAGIVVDEPSVVALERGKRQILGRGAAVGRLARQMLGRTPDSITAVRPLKDGVITDFELCEEMLQYFIRKALRQSTGLRPRVVIAVPGGITPVEKRAVFNSAERAGAGRIYLIQESKAASIGAGLPISEPLASMVCDIGGGTTEVAILSLGDIVVSKSIRVAGDEMDEAIVESMRKRFSLRIGTQTAEQIKIQIGSAYPLEEELTMEVRGLDTISGIPRRATVTSEEIREALRKPIEAILESVKHVIEQCDPELVADLSDTGLVLTGGGALLRRLDLLMREQLGVPVRVAEDPLTTVARGTAICLEHLDHWRHSLDSETSDV</sequence>
<comment type="subcellular location">
    <subcellularLocation>
        <location evidence="6">Cytoplasm</location>
    </subcellularLocation>
    <text evidence="6">Membrane-associated.</text>
</comment>
<keyword evidence="1 6" id="KW-0963">Cytoplasm</keyword>
<evidence type="ECO:0000256" key="6">
    <source>
        <dbReference type="HAMAP-Rule" id="MF_02207"/>
    </source>
</evidence>
<organism evidence="7 8">
    <name type="scientific">Maioricimonas rarisocia</name>
    <dbReference type="NCBI Taxonomy" id="2528026"/>
    <lineage>
        <taxon>Bacteria</taxon>
        <taxon>Pseudomonadati</taxon>
        <taxon>Planctomycetota</taxon>
        <taxon>Planctomycetia</taxon>
        <taxon>Planctomycetales</taxon>
        <taxon>Planctomycetaceae</taxon>
        <taxon>Maioricimonas</taxon>
    </lineage>
</organism>
<gene>
    <name evidence="6 7" type="primary">mreB</name>
    <name evidence="7" type="ORF">Mal4_10590</name>
</gene>
<feature type="binding site" evidence="6">
    <location>
        <begin position="19"/>
        <end position="21"/>
    </location>
    <ligand>
        <name>ATP</name>
        <dbReference type="ChEBI" id="CHEBI:30616"/>
    </ligand>
</feature>
<dbReference type="PANTHER" id="PTHR42749:SF1">
    <property type="entry name" value="CELL SHAPE-DETERMINING PROTEIN MREB"/>
    <property type="match status" value="1"/>
</dbReference>
<dbReference type="HAMAP" id="MF_02207">
    <property type="entry name" value="MreB"/>
    <property type="match status" value="1"/>
</dbReference>
<dbReference type="AlphaFoldDB" id="A0A517Z2R0"/>
<evidence type="ECO:0000256" key="4">
    <source>
        <dbReference type="ARBA" id="ARBA00022960"/>
    </source>
</evidence>
<dbReference type="SUPFAM" id="SSF53067">
    <property type="entry name" value="Actin-like ATPase domain"/>
    <property type="match status" value="2"/>
</dbReference>
<evidence type="ECO:0000313" key="7">
    <source>
        <dbReference type="EMBL" id="QDU36761.1"/>
    </source>
</evidence>
<keyword evidence="4 6" id="KW-0133">Cell shape</keyword>
<evidence type="ECO:0000256" key="1">
    <source>
        <dbReference type="ARBA" id="ARBA00022490"/>
    </source>
</evidence>
<comment type="similarity">
    <text evidence="5 6">Belongs to the FtsA/MreB family.</text>
</comment>
<keyword evidence="8" id="KW-1185">Reference proteome</keyword>
<feature type="binding site" evidence="6">
    <location>
        <begin position="167"/>
        <end position="169"/>
    </location>
    <ligand>
        <name>ATP</name>
        <dbReference type="ChEBI" id="CHEBI:30616"/>
    </ligand>
</feature>
<proteinExistence type="inferred from homology"/>
<comment type="subunit">
    <text evidence="6">Forms polymers.</text>
</comment>
<keyword evidence="2 6" id="KW-0547">Nucleotide-binding</keyword>
<dbReference type="KEGG" id="mri:Mal4_10590"/>
<evidence type="ECO:0000313" key="8">
    <source>
        <dbReference type="Proteomes" id="UP000320496"/>
    </source>
</evidence>
<protein>
    <recommendedName>
        <fullName evidence="6">Cell shape-determining protein MreB</fullName>
    </recommendedName>
</protein>
<dbReference type="GO" id="GO:0000902">
    <property type="term" value="P:cell morphogenesis"/>
    <property type="evidence" value="ECO:0007669"/>
    <property type="project" value="InterPro"/>
</dbReference>
<name>A0A517Z2R0_9PLAN</name>
<evidence type="ECO:0000256" key="3">
    <source>
        <dbReference type="ARBA" id="ARBA00022840"/>
    </source>
</evidence>
<dbReference type="EMBL" id="CP036275">
    <property type="protein sequence ID" value="QDU36761.1"/>
    <property type="molecule type" value="Genomic_DNA"/>
</dbReference>
<dbReference type="Proteomes" id="UP000320496">
    <property type="component" value="Chromosome"/>
</dbReference>
<dbReference type="GO" id="GO:0005737">
    <property type="term" value="C:cytoplasm"/>
    <property type="evidence" value="ECO:0007669"/>
    <property type="project" value="UniProtKB-SubCell"/>
</dbReference>
<dbReference type="NCBIfam" id="TIGR00904">
    <property type="entry name" value="mreB"/>
    <property type="match status" value="1"/>
</dbReference>
<dbReference type="RefSeq" id="WP_145367393.1">
    <property type="nucleotide sequence ID" value="NZ_CP036275.1"/>
</dbReference>
<dbReference type="InterPro" id="IPR056546">
    <property type="entry name" value="MreB_MamK-like"/>
</dbReference>
<dbReference type="Pfam" id="PF06723">
    <property type="entry name" value="MreB_Mbl"/>
    <property type="match status" value="1"/>
</dbReference>
<dbReference type="OrthoDB" id="9768127at2"/>
<accession>A0A517Z2R0</accession>
<feature type="binding site" evidence="6">
    <location>
        <begin position="295"/>
        <end position="298"/>
    </location>
    <ligand>
        <name>ATP</name>
        <dbReference type="ChEBI" id="CHEBI:30616"/>
    </ligand>
</feature>
<dbReference type="InterPro" id="IPR004753">
    <property type="entry name" value="MreB"/>
</dbReference>
<reference evidence="7 8" key="1">
    <citation type="submission" date="2019-02" db="EMBL/GenBank/DDBJ databases">
        <title>Deep-cultivation of Planctomycetes and their phenomic and genomic characterization uncovers novel biology.</title>
        <authorList>
            <person name="Wiegand S."/>
            <person name="Jogler M."/>
            <person name="Boedeker C."/>
            <person name="Pinto D."/>
            <person name="Vollmers J."/>
            <person name="Rivas-Marin E."/>
            <person name="Kohn T."/>
            <person name="Peeters S.H."/>
            <person name="Heuer A."/>
            <person name="Rast P."/>
            <person name="Oberbeckmann S."/>
            <person name="Bunk B."/>
            <person name="Jeske O."/>
            <person name="Meyerdierks A."/>
            <person name="Storesund J.E."/>
            <person name="Kallscheuer N."/>
            <person name="Luecker S."/>
            <person name="Lage O.M."/>
            <person name="Pohl T."/>
            <person name="Merkel B.J."/>
            <person name="Hornburger P."/>
            <person name="Mueller R.-W."/>
            <person name="Bruemmer F."/>
            <person name="Labrenz M."/>
            <person name="Spormann A.M."/>
            <person name="Op den Camp H."/>
            <person name="Overmann J."/>
            <person name="Amann R."/>
            <person name="Jetten M.S.M."/>
            <person name="Mascher T."/>
            <person name="Medema M.H."/>
            <person name="Devos D.P."/>
            <person name="Kaster A.-K."/>
            <person name="Ovreas L."/>
            <person name="Rohde M."/>
            <person name="Galperin M.Y."/>
            <person name="Jogler C."/>
        </authorList>
    </citation>
    <scope>NUCLEOTIDE SEQUENCE [LARGE SCALE GENOMIC DNA]</scope>
    <source>
        <strain evidence="7 8">Mal4</strain>
    </source>
</reference>
<evidence type="ECO:0000256" key="5">
    <source>
        <dbReference type="ARBA" id="ARBA00023458"/>
    </source>
</evidence>
<dbReference type="GO" id="GO:0008360">
    <property type="term" value="P:regulation of cell shape"/>
    <property type="evidence" value="ECO:0007669"/>
    <property type="project" value="UniProtKB-UniRule"/>
</dbReference>
<dbReference type="PRINTS" id="PR01652">
    <property type="entry name" value="SHAPEPROTEIN"/>
</dbReference>
<dbReference type="PANTHER" id="PTHR42749">
    <property type="entry name" value="CELL SHAPE-DETERMINING PROTEIN MREB"/>
    <property type="match status" value="1"/>
</dbReference>
<keyword evidence="3 6" id="KW-0067">ATP-binding</keyword>
<dbReference type="CDD" id="cd10225">
    <property type="entry name" value="ASKHA_NBD_MreB-like"/>
    <property type="match status" value="1"/>
</dbReference>
<dbReference type="Gene3D" id="3.30.420.40">
    <property type="match status" value="2"/>
</dbReference>
<dbReference type="NCBIfam" id="NF010539">
    <property type="entry name" value="PRK13927.1"/>
    <property type="match status" value="1"/>
</dbReference>
<dbReference type="InterPro" id="IPR043129">
    <property type="entry name" value="ATPase_NBD"/>
</dbReference>
<evidence type="ECO:0000256" key="2">
    <source>
        <dbReference type="ARBA" id="ARBA00022741"/>
    </source>
</evidence>
<feature type="binding site" evidence="6">
    <location>
        <begin position="215"/>
        <end position="218"/>
    </location>
    <ligand>
        <name>ATP</name>
        <dbReference type="ChEBI" id="CHEBI:30616"/>
    </ligand>
</feature>